<dbReference type="EMBL" id="JABANM010033645">
    <property type="protein sequence ID" value="KAF4700925.1"/>
    <property type="molecule type" value="Genomic_DNA"/>
</dbReference>
<keyword evidence="3" id="KW-0408">Iron</keyword>
<dbReference type="Gene3D" id="3.30.70.1030">
    <property type="entry name" value="Apc35880, domain 1"/>
    <property type="match status" value="1"/>
</dbReference>
<evidence type="ECO:0000256" key="4">
    <source>
        <dbReference type="SAM" id="MobiDB-lite"/>
    </source>
</evidence>
<sequence length="1026" mass="113788">MTSSAPSVKGKQPEGGEVDREERMRVFKAEQLKRCKDLFRQVDENERVFNACFWGSSIVVVGDGVICLGCGDWAMWSPFSMRLIKAHILRNHRKCGTDEVMVDGVKFPSIKQSDGFKMPTSVEECPTAEATLTLARNSPEAMKMWRWQARTAYGRWGVRRAIMAGSLRDDVLQPKPGMPDVAPRRAIEPRRVPKAPVEKPGKVDGDEFVDDGVLDGVRLPGKGDMQNHDWHVKEMVRWYCIKEEKAEELYAAGVRQAWPGSSFLGHDYKFVDWDMFCLICYEQRGRIVHAVSASSMESHLAGREHRKSLECITGESSPAAAAAAAAAIKDTKIPAVTEEELPPADNPHLKEWHVGQMVKWFWPGCGLLGDDYCFKEWEMFCLLCYKQMSKVVKAMHPDTMRAHIGGKAHKNNVQWASGEWQGGQNRSANRSSHTSWAAPARSERAPAEGFGQDVLSLQPAISPERAVPVEERHYMEVDGDAAVPQKGVGAQHQRPSACENTYVAAQVVHETRKGLCHFRDHHERGTCKDCLAMLYDLRRNKRPHSEGSTSNSSEATGSEQRPRPVLLSPRRRVHGVAVKKSARIDDEQHIPQPLPARPVSDWQPSLPPPNYPYGPQSGPANPPDGYHVVVPTGRLRSSGDVYHTVPYTASSLPGLRQDHVNIVDHRPVPHYTGGLLFIAIITTKASIAVGVIQSGWDVTIHGESSPSPYACTSISLERASKQQSSLPCVAIGSAALLLYKNNVEAESGLPRFLQRLANSLYTRAGGASNDARTATSHMSFPKVDPPVLYEKGDNGQTSEQRLYVQLHVLDATDSTKLPAARDKLKKQLEVRDVSSVVYDDVNSPRSIGLLTWSTDPSHFPKVVNPILQMGGIGDVLTPRPGWTMFGKTYSSGHEPSLMDFLIKKVPRNATRSDAPYAVWYPMRRSGDFYMQTPAEQCRMLLHHAAIGRAFAEVGAAYDIRLNCYGIDADDNEFVVGLVGKDLHGLSKVVQDMRKTEHTSYYLKSLGPFFVGLRVFSHQSRSDPSAA</sequence>
<accession>A0A7J6PXU9</accession>
<protein>
    <submittedName>
        <fullName evidence="5">Uncharacterized protein</fullName>
    </submittedName>
</protein>
<comment type="caution">
    <text evidence="5">The sequence shown here is derived from an EMBL/GenBank/DDBJ whole genome shotgun (WGS) entry which is preliminary data.</text>
</comment>
<reference evidence="5 6" key="1">
    <citation type="submission" date="2020-04" db="EMBL/GenBank/DDBJ databases">
        <title>Perkinsus olseni comparative genomics.</title>
        <authorList>
            <person name="Bogema D.R."/>
        </authorList>
    </citation>
    <scope>NUCLEOTIDE SEQUENCE [LARGE SCALE GENOMIC DNA]</scope>
    <source>
        <strain evidence="5">ATCC PRA-205</strain>
    </source>
</reference>
<dbReference type="Pfam" id="PF06778">
    <property type="entry name" value="Chlor_dismutase"/>
    <property type="match status" value="1"/>
</dbReference>
<feature type="compositionally biased region" description="Polar residues" evidence="4">
    <location>
        <begin position="422"/>
        <end position="434"/>
    </location>
</feature>
<evidence type="ECO:0000256" key="3">
    <source>
        <dbReference type="ARBA" id="ARBA00023004"/>
    </source>
</evidence>
<feature type="region of interest" description="Disordered" evidence="4">
    <location>
        <begin position="541"/>
        <end position="622"/>
    </location>
</feature>
<organism evidence="5 6">
    <name type="scientific">Perkinsus olseni</name>
    <name type="common">Perkinsus atlanticus</name>
    <dbReference type="NCBI Taxonomy" id="32597"/>
    <lineage>
        <taxon>Eukaryota</taxon>
        <taxon>Sar</taxon>
        <taxon>Alveolata</taxon>
        <taxon>Perkinsozoa</taxon>
        <taxon>Perkinsea</taxon>
        <taxon>Perkinsida</taxon>
        <taxon>Perkinsidae</taxon>
        <taxon>Perkinsus</taxon>
    </lineage>
</organism>
<dbReference type="Proteomes" id="UP000574390">
    <property type="component" value="Unassembled WGS sequence"/>
</dbReference>
<dbReference type="GO" id="GO:0016491">
    <property type="term" value="F:oxidoreductase activity"/>
    <property type="evidence" value="ECO:0007669"/>
    <property type="project" value="InterPro"/>
</dbReference>
<name>A0A7J6PXU9_PEROL</name>
<proteinExistence type="predicted"/>
<feature type="region of interest" description="Disordered" evidence="4">
    <location>
        <begin position="1"/>
        <end position="22"/>
    </location>
</feature>
<dbReference type="InterPro" id="IPR010644">
    <property type="entry name" value="ChdC/CLD"/>
</dbReference>
<feature type="compositionally biased region" description="Polar residues" evidence="4">
    <location>
        <begin position="546"/>
        <end position="559"/>
    </location>
</feature>
<dbReference type="GO" id="GO:0046872">
    <property type="term" value="F:metal ion binding"/>
    <property type="evidence" value="ECO:0007669"/>
    <property type="project" value="UniProtKB-KW"/>
</dbReference>
<dbReference type="PANTHER" id="PTHR36843:SF1">
    <property type="entry name" value="COPROHEME DECARBOXYLASE"/>
    <property type="match status" value="1"/>
</dbReference>
<keyword evidence="1" id="KW-0349">Heme</keyword>
<dbReference type="SUPFAM" id="SSF54909">
    <property type="entry name" value="Dimeric alpha+beta barrel"/>
    <property type="match status" value="1"/>
</dbReference>
<dbReference type="GO" id="GO:0020037">
    <property type="term" value="F:heme binding"/>
    <property type="evidence" value="ECO:0007669"/>
    <property type="project" value="InterPro"/>
</dbReference>
<gene>
    <name evidence="5" type="ORF">FOZ62_013651</name>
</gene>
<dbReference type="AlphaFoldDB" id="A0A7J6PXU9"/>
<dbReference type="InterPro" id="IPR011008">
    <property type="entry name" value="Dimeric_a/b-barrel"/>
</dbReference>
<dbReference type="PANTHER" id="PTHR36843">
    <property type="entry name" value="HEME-DEPENDENT PEROXIDASE YWFI-RELATED"/>
    <property type="match status" value="1"/>
</dbReference>
<keyword evidence="2" id="KW-0479">Metal-binding</keyword>
<evidence type="ECO:0000256" key="1">
    <source>
        <dbReference type="ARBA" id="ARBA00022617"/>
    </source>
</evidence>
<evidence type="ECO:0000313" key="5">
    <source>
        <dbReference type="EMBL" id="KAF4700925.1"/>
    </source>
</evidence>
<evidence type="ECO:0000256" key="2">
    <source>
        <dbReference type="ARBA" id="ARBA00022723"/>
    </source>
</evidence>
<evidence type="ECO:0000313" key="6">
    <source>
        <dbReference type="Proteomes" id="UP000574390"/>
    </source>
</evidence>
<feature type="compositionally biased region" description="Basic and acidic residues" evidence="4">
    <location>
        <begin position="11"/>
        <end position="22"/>
    </location>
</feature>
<feature type="region of interest" description="Disordered" evidence="4">
    <location>
        <begin position="419"/>
        <end position="443"/>
    </location>
</feature>